<dbReference type="PANTHER" id="PTHR43281">
    <property type="entry name" value="FARNESYL DIPHOSPHATE SYNTHASE"/>
    <property type="match status" value="1"/>
</dbReference>
<dbReference type="SFLD" id="SFLDG01017">
    <property type="entry name" value="Polyprenyl_Transferase_Like"/>
    <property type="match status" value="1"/>
</dbReference>
<evidence type="ECO:0000256" key="1">
    <source>
        <dbReference type="ARBA" id="ARBA00001946"/>
    </source>
</evidence>
<keyword evidence="3 7" id="KW-0808">Transferase</keyword>
<evidence type="ECO:0000256" key="3">
    <source>
        <dbReference type="ARBA" id="ARBA00022679"/>
    </source>
</evidence>
<comment type="similarity">
    <text evidence="2 7">Belongs to the FPP/GGPP synthase family.</text>
</comment>
<evidence type="ECO:0000256" key="7">
    <source>
        <dbReference type="RuleBase" id="RU004466"/>
    </source>
</evidence>
<gene>
    <name evidence="8" type="ORF">ACFOGJ_30225</name>
</gene>
<organism evidence="8 9">
    <name type="scientific">Marinibaculum pumilum</name>
    <dbReference type="NCBI Taxonomy" id="1766165"/>
    <lineage>
        <taxon>Bacteria</taxon>
        <taxon>Pseudomonadati</taxon>
        <taxon>Pseudomonadota</taxon>
        <taxon>Alphaproteobacteria</taxon>
        <taxon>Rhodospirillales</taxon>
        <taxon>Rhodospirillaceae</taxon>
        <taxon>Marinibaculum</taxon>
    </lineage>
</organism>
<keyword evidence="5" id="KW-0460">Magnesium</keyword>
<comment type="cofactor">
    <cofactor evidence="1">
        <name>Mg(2+)</name>
        <dbReference type="ChEBI" id="CHEBI:18420"/>
    </cofactor>
</comment>
<dbReference type="PANTHER" id="PTHR43281:SF1">
    <property type="entry name" value="FARNESYL DIPHOSPHATE SYNTHASE"/>
    <property type="match status" value="1"/>
</dbReference>
<proteinExistence type="inferred from homology"/>
<sequence length="299" mass="31529">MADLSPAFLPALEGIATAVEARLEAVLPPVEGPEHRLLAAMRYAVLGGGKRLRPFLTVATADMFGVPRAQSLQAAAAVELLHTYSLVHDDLPAMDDDALRRGQPTVHVKFDEAVAILVGDALLTMAFELLADARLHPDARVRVQMVQALAQAAGPQGMVAGQAIDLAVSHDEADLAAITRLQQMKTGAVIGFCCAAGALLGAATEEQRLALKAYAHDLGLAFQITDDVLDVTGNATQLGKSPGKDMAAGKATFVALLGLEQARQQAAMLGDQASQHLEIFGERAKLLRDLAAFAVVREF</sequence>
<dbReference type="InterPro" id="IPR053378">
    <property type="entry name" value="Prenyl_diphosphate_synthase"/>
</dbReference>
<accession>A0ABV7LAF9</accession>
<evidence type="ECO:0000256" key="5">
    <source>
        <dbReference type="ARBA" id="ARBA00022842"/>
    </source>
</evidence>
<dbReference type="InterPro" id="IPR000092">
    <property type="entry name" value="Polyprenyl_synt"/>
</dbReference>
<dbReference type="PROSITE" id="PS00723">
    <property type="entry name" value="POLYPRENYL_SYNTHASE_1"/>
    <property type="match status" value="1"/>
</dbReference>
<dbReference type="SFLD" id="SFLDS00005">
    <property type="entry name" value="Isoprenoid_Synthase_Type_I"/>
    <property type="match status" value="1"/>
</dbReference>
<dbReference type="InterPro" id="IPR008949">
    <property type="entry name" value="Isoprenoid_synthase_dom_sf"/>
</dbReference>
<name>A0ABV7LAF9_9PROT</name>
<dbReference type="InterPro" id="IPR033749">
    <property type="entry name" value="Polyprenyl_synt_CS"/>
</dbReference>
<dbReference type="EC" id="2.5.1.-" evidence="8"/>
<protein>
    <submittedName>
        <fullName evidence="8">Polyprenyl synthetase family protein</fullName>
        <ecNumber evidence="8">2.5.1.-</ecNumber>
    </submittedName>
</protein>
<comment type="caution">
    <text evidence="8">The sequence shown here is derived from an EMBL/GenBank/DDBJ whole genome shotgun (WGS) entry which is preliminary data.</text>
</comment>
<keyword evidence="4" id="KW-0479">Metal-binding</keyword>
<dbReference type="PROSITE" id="PS00444">
    <property type="entry name" value="POLYPRENYL_SYNTHASE_2"/>
    <property type="match status" value="1"/>
</dbReference>
<evidence type="ECO:0000313" key="9">
    <source>
        <dbReference type="Proteomes" id="UP001595528"/>
    </source>
</evidence>
<dbReference type="Proteomes" id="UP001595528">
    <property type="component" value="Unassembled WGS sequence"/>
</dbReference>
<dbReference type="CDD" id="cd00685">
    <property type="entry name" value="Trans_IPPS_HT"/>
    <property type="match status" value="1"/>
</dbReference>
<evidence type="ECO:0000313" key="8">
    <source>
        <dbReference type="EMBL" id="MFC3231563.1"/>
    </source>
</evidence>
<evidence type="ECO:0000256" key="2">
    <source>
        <dbReference type="ARBA" id="ARBA00006706"/>
    </source>
</evidence>
<evidence type="ECO:0000256" key="4">
    <source>
        <dbReference type="ARBA" id="ARBA00022723"/>
    </source>
</evidence>
<dbReference type="Pfam" id="PF00348">
    <property type="entry name" value="polyprenyl_synt"/>
    <property type="match status" value="1"/>
</dbReference>
<keyword evidence="9" id="KW-1185">Reference proteome</keyword>
<dbReference type="Gene3D" id="1.10.600.10">
    <property type="entry name" value="Farnesyl Diphosphate Synthase"/>
    <property type="match status" value="1"/>
</dbReference>
<dbReference type="RefSeq" id="WP_379907062.1">
    <property type="nucleotide sequence ID" value="NZ_JBHRTR010000054.1"/>
</dbReference>
<dbReference type="NCBIfam" id="NF045485">
    <property type="entry name" value="FPPsyn"/>
    <property type="match status" value="1"/>
</dbReference>
<dbReference type="GO" id="GO:0016740">
    <property type="term" value="F:transferase activity"/>
    <property type="evidence" value="ECO:0007669"/>
    <property type="project" value="UniProtKB-KW"/>
</dbReference>
<reference evidence="9" key="1">
    <citation type="journal article" date="2019" name="Int. J. Syst. Evol. Microbiol.">
        <title>The Global Catalogue of Microorganisms (GCM) 10K type strain sequencing project: providing services to taxonomists for standard genome sequencing and annotation.</title>
        <authorList>
            <consortium name="The Broad Institute Genomics Platform"/>
            <consortium name="The Broad Institute Genome Sequencing Center for Infectious Disease"/>
            <person name="Wu L."/>
            <person name="Ma J."/>
        </authorList>
    </citation>
    <scope>NUCLEOTIDE SEQUENCE [LARGE SCALE GENOMIC DNA]</scope>
    <source>
        <strain evidence="9">KCTC 42964</strain>
    </source>
</reference>
<dbReference type="EMBL" id="JBHRTR010000054">
    <property type="protein sequence ID" value="MFC3231563.1"/>
    <property type="molecule type" value="Genomic_DNA"/>
</dbReference>
<evidence type="ECO:0000256" key="6">
    <source>
        <dbReference type="ARBA" id="ARBA00023229"/>
    </source>
</evidence>
<dbReference type="SUPFAM" id="SSF48576">
    <property type="entry name" value="Terpenoid synthases"/>
    <property type="match status" value="1"/>
</dbReference>
<keyword evidence="6" id="KW-0414">Isoprene biosynthesis</keyword>